<dbReference type="OrthoDB" id="583528at2"/>
<keyword evidence="2" id="KW-1185">Reference proteome</keyword>
<proteinExistence type="predicted"/>
<sequence length="394" mass="43609">MLKLSYETLFEISIRHHYHLDDGAQLFDTLGADAQFALQNKYDVSDFFSITPSALTSNIFANYHAVCKATSTGLIAGMRYTQSGPLNLPEIKPDDTTVFSFYITVLDGLFANYSALPLQLPIGMVYYFTNDTAFSKRIFPFITATPAVYAGSTDYYPGDMLVDKQPTPTKLYIAQKKNSVDPALDNTGNWITDPLVNKKPLLYAGAPDMIRRMGRIFNYQVTVADKLPVLTIKDRFGNTISNLVTVIETGEFNQLKADLGALPEGLYYAHVATADNSYKDDFAFYYSQNSSAWAIIDIVTTTGNTAYNLISPDGSLVSPVFSLRFKNRATFWRYIGRSFGAASVSANSLPLTRQGFISVQVQDGSGNNTTDDLPNPSAAMIKPETNQIFSEIYM</sequence>
<dbReference type="RefSeq" id="WP_144246588.1">
    <property type="nucleotide sequence ID" value="NZ_VLPK01000001.1"/>
</dbReference>
<dbReference type="AlphaFoldDB" id="A0A556MSX3"/>
<organism evidence="1 2">
    <name type="scientific">Mucilaginibacter corticis</name>
    <dbReference type="NCBI Taxonomy" id="2597670"/>
    <lineage>
        <taxon>Bacteria</taxon>
        <taxon>Pseudomonadati</taxon>
        <taxon>Bacteroidota</taxon>
        <taxon>Sphingobacteriia</taxon>
        <taxon>Sphingobacteriales</taxon>
        <taxon>Sphingobacteriaceae</taxon>
        <taxon>Mucilaginibacter</taxon>
    </lineage>
</organism>
<evidence type="ECO:0000313" key="1">
    <source>
        <dbReference type="EMBL" id="TSJ43023.1"/>
    </source>
</evidence>
<accession>A0A556MSX3</accession>
<comment type="caution">
    <text evidence="1">The sequence shown here is derived from an EMBL/GenBank/DDBJ whole genome shotgun (WGS) entry which is preliminary data.</text>
</comment>
<gene>
    <name evidence="1" type="ORF">FO440_02195</name>
</gene>
<dbReference type="Proteomes" id="UP000318733">
    <property type="component" value="Unassembled WGS sequence"/>
</dbReference>
<name>A0A556MSX3_9SPHI</name>
<dbReference type="EMBL" id="VLPK01000001">
    <property type="protein sequence ID" value="TSJ43023.1"/>
    <property type="molecule type" value="Genomic_DNA"/>
</dbReference>
<reference evidence="1 2" key="1">
    <citation type="submission" date="2019-07" db="EMBL/GenBank/DDBJ databases">
        <authorList>
            <person name="Huq M.A."/>
        </authorList>
    </citation>
    <scope>NUCLEOTIDE SEQUENCE [LARGE SCALE GENOMIC DNA]</scope>
    <source>
        <strain evidence="1 2">MAH-19</strain>
    </source>
</reference>
<protein>
    <submittedName>
        <fullName evidence="1">Uncharacterized protein</fullName>
    </submittedName>
</protein>
<evidence type="ECO:0000313" key="2">
    <source>
        <dbReference type="Proteomes" id="UP000318733"/>
    </source>
</evidence>